<evidence type="ECO:0000256" key="1">
    <source>
        <dbReference type="SAM" id="Phobius"/>
    </source>
</evidence>
<sequence length="96" mass="10626">VLLTIILYTWSIVLVRTVGKLAADQPHSLFLHEKFGSISRSMLTLFELFSQPNVQPYEAVLATYKLLGAFLIVFIIFESFGMLAVLTGALSAANFT</sequence>
<comment type="caution">
    <text evidence="3">The sequence shown here is derived from an EMBL/GenBank/DDBJ whole genome shotgun (WGS) entry which is preliminary data.</text>
</comment>
<reference evidence="3" key="1">
    <citation type="submission" date="2021-02" db="EMBL/GenBank/DDBJ databases">
        <authorList>
            <person name="Dougan E. K."/>
            <person name="Rhodes N."/>
            <person name="Thang M."/>
            <person name="Chan C."/>
        </authorList>
    </citation>
    <scope>NUCLEOTIDE SEQUENCE</scope>
</reference>
<keyword evidence="1" id="KW-0472">Membrane</keyword>
<dbReference type="AlphaFoldDB" id="A0A813KZH7"/>
<evidence type="ECO:0000313" key="4">
    <source>
        <dbReference type="Proteomes" id="UP000626109"/>
    </source>
</evidence>
<dbReference type="Gene3D" id="1.10.287.70">
    <property type="match status" value="1"/>
</dbReference>
<name>A0A813KZH7_POLGL</name>
<proteinExistence type="predicted"/>
<feature type="signal peptide" evidence="2">
    <location>
        <begin position="1"/>
        <end position="23"/>
    </location>
</feature>
<keyword evidence="2" id="KW-0732">Signal</keyword>
<dbReference type="Proteomes" id="UP000626109">
    <property type="component" value="Unassembled WGS sequence"/>
</dbReference>
<keyword evidence="1" id="KW-1133">Transmembrane helix</keyword>
<feature type="transmembrane region" description="Helical" evidence="1">
    <location>
        <begin position="66"/>
        <end position="90"/>
    </location>
</feature>
<evidence type="ECO:0008006" key="5">
    <source>
        <dbReference type="Google" id="ProtNLM"/>
    </source>
</evidence>
<dbReference type="EMBL" id="CAJNNW010032975">
    <property type="protein sequence ID" value="CAE8716510.1"/>
    <property type="molecule type" value="Genomic_DNA"/>
</dbReference>
<feature type="non-terminal residue" evidence="3">
    <location>
        <position position="1"/>
    </location>
</feature>
<feature type="chain" id="PRO_5032940338" description="H(+)-exporting diphosphatase" evidence="2">
    <location>
        <begin position="24"/>
        <end position="96"/>
    </location>
</feature>
<organism evidence="3 4">
    <name type="scientific">Polarella glacialis</name>
    <name type="common">Dinoflagellate</name>
    <dbReference type="NCBI Taxonomy" id="89957"/>
    <lineage>
        <taxon>Eukaryota</taxon>
        <taxon>Sar</taxon>
        <taxon>Alveolata</taxon>
        <taxon>Dinophyceae</taxon>
        <taxon>Suessiales</taxon>
        <taxon>Suessiaceae</taxon>
        <taxon>Polarella</taxon>
    </lineage>
</organism>
<evidence type="ECO:0000256" key="2">
    <source>
        <dbReference type="SAM" id="SignalP"/>
    </source>
</evidence>
<keyword evidence="1" id="KW-0812">Transmembrane</keyword>
<accession>A0A813KZH7</accession>
<evidence type="ECO:0000313" key="3">
    <source>
        <dbReference type="EMBL" id="CAE8716510.1"/>
    </source>
</evidence>
<protein>
    <recommendedName>
        <fullName evidence="5">H(+)-exporting diphosphatase</fullName>
    </recommendedName>
</protein>
<gene>
    <name evidence="3" type="ORF">PGLA2088_LOCUS39078</name>
</gene>